<dbReference type="EMBL" id="AP026073">
    <property type="protein sequence ID" value="BDM71881.1"/>
    <property type="molecule type" value="Genomic_DNA"/>
</dbReference>
<proteinExistence type="predicted"/>
<organism evidence="1 2">
    <name type="scientific">Streptomyces nigrescens</name>
    <dbReference type="NCBI Taxonomy" id="1920"/>
    <lineage>
        <taxon>Bacteria</taxon>
        <taxon>Bacillati</taxon>
        <taxon>Actinomycetota</taxon>
        <taxon>Actinomycetes</taxon>
        <taxon>Kitasatosporales</taxon>
        <taxon>Streptomycetaceae</taxon>
        <taxon>Streptomyces</taxon>
    </lineage>
</organism>
<gene>
    <name evidence="1" type="ORF">HEK616_53680</name>
</gene>
<dbReference type="Proteomes" id="UP001059597">
    <property type="component" value="Chromosome"/>
</dbReference>
<name>A0ABM7ZZU0_STRNI</name>
<protein>
    <submittedName>
        <fullName evidence="1">Uncharacterized protein</fullName>
    </submittedName>
</protein>
<sequence length="49" mass="5636">MWDCFALRPAPRPLRPVPSRGWEENREWGLALWVPDQGRFKGKGAPMTA</sequence>
<reference evidence="1" key="1">
    <citation type="submission" date="2022-06" db="EMBL/GenBank/DDBJ databases">
        <title>Complete genome sequence of Streptomyces nigrescens HEK616.</title>
        <authorList>
            <person name="Asamizu S."/>
            <person name="Onaka H."/>
        </authorList>
    </citation>
    <scope>NUCLEOTIDE SEQUENCE</scope>
    <source>
        <strain evidence="1">HEK616</strain>
    </source>
</reference>
<evidence type="ECO:0000313" key="2">
    <source>
        <dbReference type="Proteomes" id="UP001059597"/>
    </source>
</evidence>
<keyword evidence="2" id="KW-1185">Reference proteome</keyword>
<evidence type="ECO:0000313" key="1">
    <source>
        <dbReference type="EMBL" id="BDM71881.1"/>
    </source>
</evidence>
<accession>A0ABM7ZZU0</accession>